<sequence>MLLRWLTLLIQLLYIAEGIVVFKNSTSKSSARLWQVMGKLIHNSDILQELYPIVTGLEDSFDEDFDGDRNLVEMVQDYLSMWDPDVAALLPLHYKLNPGFTYDHSNDNYFVLNGARYYNADDVFYLKSSDLAAQKLISDDRLITIEDTIIGLNNDSPLIILYACDLTPDFVEFNRNLFLEASDGKIRYVWMSTCPADADFELLGAATSLTIKNYENAHDIIINPSLPPEFVNNSGKYRVNKLEKEQLSELDLKVATLIASNYERNENLNYTLMIFRQIIHNFPLVAQELASLPKPDSRLLDQLSHLSERGIDHNMLGFYVNGQYMRVAELSPQLIVDKVTLELDYFKMVASLFSDFQSISNDDLFPLIKKIISHYSHLSHYSLQTTQPIKYDLHRIPGFSESVIYFNDIEKDSQYDNLKKDLSMFLEKTDFGDLPSYRENWNEVIFVIDLADLHSKDTAEALAGMLRAIGVIKNGYPQRIGLLPLSANKASERILRKIYELKNESLETLIDFLKDLSNAHDTVESDFYDIPPVSSILSENLKVYNSSIIINGEIYPFKANNWNYLVAKVVKRDVSFLKTELRKIRQSAEVKVRNLLHSKSFTARNQKFLPDYFQEGTYFRIDVKPLNQLGERLIRVRDDSEYNLLHTVTLVDDFLSESALERLLNLLESKLLGVRLRVIHRGALSGQWPKLRQHIENRDIEKIRLLSEKSKSVKTENDVCNSVLGKWLIGSTDSHLEETSFIVINGRYIHFDFAEIPTTVEFESIIRREAVRTLDVVYAIEEHFPHIFSERVNPDFIEMLSAVLTQMFYDGENIYQNGIDYTAESSISRIQMGEVLDFQSYGRFESTKRVKPVDVMVLVDPLEERTQNFLSILSLIEDLPFINLQIVLMPTEDLKVFPIYRIWCEEDINLPETDLKFFDVDVNVPSHIHVSRGDDYSFTLDYIGVEVHAFGEQIVPSVTNVEGISNVCLRLIDSAGNAISSTLTMETFGYGLLTVPELGRNFNVESCDDRYFVESFSLDGRSDYVASRSLDIKDFTPKRIYVKIRENQFPQIEPPDRDDVLNIYSIIVDQDDESAYERMISIACQGSKRSVKFWIIASSLTPKFKEFLCFFSNQQKGRISFEFVNYNWPRWLRPQRFRTRELHAMKLIMLDVLFPNSISKLLYIDPKAQINDIEQFFSVDFFTVFCLPKAYARDGNPYWKEGYWKSFLEKNGLKFHALEPAFLVNMDLYRKSHAGDKLRIHYQRLSTDILSLTNIDQDLINDIQLEIPVTLLNKRLLKKPENIAKSLRELSDMHEKFEKKGLVSVESSKSVSDPVAENVIHDEL</sequence>
<dbReference type="Pfam" id="PF18402">
    <property type="entry name" value="Thioredoxin_14"/>
    <property type="match status" value="1"/>
</dbReference>
<evidence type="ECO:0000256" key="6">
    <source>
        <dbReference type="SAM" id="SignalP"/>
    </source>
</evidence>
<dbReference type="Gene3D" id="3.90.550.10">
    <property type="entry name" value="Spore Coat Polysaccharide Biosynthesis Protein SpsA, Chain A"/>
    <property type="match status" value="1"/>
</dbReference>
<evidence type="ECO:0000256" key="4">
    <source>
        <dbReference type="ARBA" id="ARBA00022824"/>
    </source>
</evidence>
<organism evidence="10 11">
    <name type="scientific">Lachancea fermentati</name>
    <name type="common">Zygosaccharomyces fermentati</name>
    <dbReference type="NCBI Taxonomy" id="4955"/>
    <lineage>
        <taxon>Eukaryota</taxon>
        <taxon>Fungi</taxon>
        <taxon>Dikarya</taxon>
        <taxon>Ascomycota</taxon>
        <taxon>Saccharomycotina</taxon>
        <taxon>Saccharomycetes</taxon>
        <taxon>Saccharomycetales</taxon>
        <taxon>Saccharomycetaceae</taxon>
        <taxon>Lachancea</taxon>
    </lineage>
</organism>
<feature type="chain" id="PRO_5009237312" evidence="6">
    <location>
        <begin position="19"/>
        <end position="1324"/>
    </location>
</feature>
<dbReference type="SUPFAM" id="SSF53448">
    <property type="entry name" value="Nucleotide-diphospho-sugar transferases"/>
    <property type="match status" value="1"/>
</dbReference>
<dbReference type="GO" id="GO:0005788">
    <property type="term" value="C:endoplasmic reticulum lumen"/>
    <property type="evidence" value="ECO:0007669"/>
    <property type="project" value="UniProtKB-SubCell"/>
</dbReference>
<dbReference type="GO" id="GO:0018279">
    <property type="term" value="P:protein N-linked glycosylation via asparagine"/>
    <property type="evidence" value="ECO:0007669"/>
    <property type="project" value="TreeGrafter"/>
</dbReference>
<comment type="cofactor">
    <cofactor evidence="1">
        <name>Ca(2+)</name>
        <dbReference type="ChEBI" id="CHEBI:29108"/>
    </cofactor>
</comment>
<evidence type="ECO:0000313" key="11">
    <source>
        <dbReference type="Proteomes" id="UP000190831"/>
    </source>
</evidence>
<keyword evidence="5" id="KW-0325">Glycoprotein</keyword>
<dbReference type="UniPathway" id="UPA00378"/>
<keyword evidence="11" id="KW-1185">Reference proteome</keyword>
<feature type="domain" description="Glucosyltransferase 24 catalytic" evidence="9">
    <location>
        <begin position="1062"/>
        <end position="1277"/>
    </location>
</feature>
<gene>
    <name evidence="10" type="ORF">LAFE_0D11496G</name>
</gene>
<dbReference type="InterPro" id="IPR009448">
    <property type="entry name" value="UDP-g_GGtrans"/>
</dbReference>
<dbReference type="GO" id="GO:0036503">
    <property type="term" value="P:ERAD pathway"/>
    <property type="evidence" value="ECO:0007669"/>
    <property type="project" value="TreeGrafter"/>
</dbReference>
<keyword evidence="4" id="KW-0256">Endoplasmic reticulum</keyword>
<dbReference type="Pfam" id="PF18404">
    <property type="entry name" value="Glyco_transf_24"/>
    <property type="match status" value="1"/>
</dbReference>
<accession>A0A1G4MC84</accession>
<name>A0A1G4MC84_LACFM</name>
<evidence type="ECO:0000313" key="10">
    <source>
        <dbReference type="EMBL" id="SCW01389.1"/>
    </source>
</evidence>
<dbReference type="OrthoDB" id="27683at2759"/>
<protein>
    <submittedName>
        <fullName evidence="10">LAFE_0D11496g1_1</fullName>
    </submittedName>
</protein>
<dbReference type="InterPro" id="IPR040694">
    <property type="entry name" value="UGGT_TRXL_2"/>
</dbReference>
<dbReference type="PANTHER" id="PTHR11226">
    <property type="entry name" value="UDP-GLUCOSE GLYCOPROTEIN:GLUCOSYLTRANSFERASE"/>
    <property type="match status" value="1"/>
</dbReference>
<evidence type="ECO:0000259" key="7">
    <source>
        <dbReference type="Pfam" id="PF18401"/>
    </source>
</evidence>
<dbReference type="GO" id="GO:0003980">
    <property type="term" value="F:UDP-glucose:glycoprotein glucosyltransferase activity"/>
    <property type="evidence" value="ECO:0007669"/>
    <property type="project" value="InterPro"/>
</dbReference>
<feature type="domain" description="UGGT thioredoxin-like" evidence="8">
    <location>
        <begin position="401"/>
        <end position="522"/>
    </location>
</feature>
<dbReference type="STRING" id="4955.A0A1G4MC84"/>
<evidence type="ECO:0000256" key="3">
    <source>
        <dbReference type="ARBA" id="ARBA00022729"/>
    </source>
</evidence>
<dbReference type="InterPro" id="IPR040692">
    <property type="entry name" value="UGGT_TRXL_3"/>
</dbReference>
<reference evidence="10 11" key="1">
    <citation type="submission" date="2016-03" db="EMBL/GenBank/DDBJ databases">
        <authorList>
            <person name="Devillers H."/>
        </authorList>
    </citation>
    <scope>NUCLEOTIDE SEQUENCE [LARGE SCALE GENOMIC DNA]</scope>
    <source>
        <strain evidence="10">CBS 6772</strain>
    </source>
</reference>
<dbReference type="GO" id="GO:0051082">
    <property type="term" value="F:unfolded protein binding"/>
    <property type="evidence" value="ECO:0007669"/>
    <property type="project" value="TreeGrafter"/>
</dbReference>
<dbReference type="OMA" id="FIWRSTC"/>
<proteinExistence type="predicted"/>
<evidence type="ECO:0000256" key="5">
    <source>
        <dbReference type="ARBA" id="ARBA00023180"/>
    </source>
</evidence>
<evidence type="ECO:0000256" key="1">
    <source>
        <dbReference type="ARBA" id="ARBA00001913"/>
    </source>
</evidence>
<dbReference type="PANTHER" id="PTHR11226:SF0">
    <property type="entry name" value="UDP-GLUCOSE:GLYCOPROTEIN GLUCOSYLTRANSFERASE"/>
    <property type="match status" value="1"/>
</dbReference>
<feature type="signal peptide" evidence="6">
    <location>
        <begin position="1"/>
        <end position="18"/>
    </location>
</feature>
<evidence type="ECO:0000256" key="2">
    <source>
        <dbReference type="ARBA" id="ARBA00004319"/>
    </source>
</evidence>
<comment type="subcellular location">
    <subcellularLocation>
        <location evidence="2">Endoplasmic reticulum lumen</location>
    </subcellularLocation>
</comment>
<dbReference type="Pfam" id="PF18401">
    <property type="entry name" value="Thioredoxin_13"/>
    <property type="match status" value="1"/>
</dbReference>
<dbReference type="InterPro" id="IPR040497">
    <property type="entry name" value="Glyco_transf_24"/>
</dbReference>
<evidence type="ECO:0000259" key="8">
    <source>
        <dbReference type="Pfam" id="PF18402"/>
    </source>
</evidence>
<keyword evidence="3 6" id="KW-0732">Signal</keyword>
<evidence type="ECO:0000259" key="9">
    <source>
        <dbReference type="Pfam" id="PF18404"/>
    </source>
</evidence>
<feature type="domain" description="UGGT thioredoxin-like" evidence="7">
    <location>
        <begin position="239"/>
        <end position="352"/>
    </location>
</feature>
<dbReference type="InterPro" id="IPR029044">
    <property type="entry name" value="Nucleotide-diphossugar_trans"/>
</dbReference>
<dbReference type="Proteomes" id="UP000190831">
    <property type="component" value="Chromosome D"/>
</dbReference>
<dbReference type="EMBL" id="LT598492">
    <property type="protein sequence ID" value="SCW01389.1"/>
    <property type="molecule type" value="Genomic_DNA"/>
</dbReference>